<evidence type="ECO:0000256" key="2">
    <source>
        <dbReference type="ARBA" id="ARBA00005979"/>
    </source>
</evidence>
<comment type="caution">
    <text evidence="5">The sequence shown here is derived from an EMBL/GenBank/DDBJ whole genome shotgun (WGS) entry which is preliminary data.</text>
</comment>
<dbReference type="GO" id="GO:0010181">
    <property type="term" value="F:FMN binding"/>
    <property type="evidence" value="ECO:0007669"/>
    <property type="project" value="InterPro"/>
</dbReference>
<dbReference type="CDD" id="cd02933">
    <property type="entry name" value="OYE_like_FMN"/>
    <property type="match status" value="1"/>
</dbReference>
<evidence type="ECO:0000259" key="4">
    <source>
        <dbReference type="Pfam" id="PF00724"/>
    </source>
</evidence>
<protein>
    <submittedName>
        <fullName evidence="5">Alkene reductase</fullName>
    </submittedName>
</protein>
<dbReference type="InterPro" id="IPR001155">
    <property type="entry name" value="OxRdtase_FMN_N"/>
</dbReference>
<dbReference type="OrthoDB" id="9804454at2"/>
<sequence>MTTYFDPLKIGDLELPNRIIMPPLTRARATEDGVPVDIMAKYYRQRATAGLIISEGTYVNKNAVGFERAPGLYSREQVEAWKPVTEAVHDEGGLIFCQLWHCGRVGATYIMGGKEPLSPSGVNDDPGMIDPYAKLENGSYVKIAPTPSRAMTLDDIRQTIADYATAAKNAIEAGFDGVEIHAANGYLPNQFLCDRLNVRDDQYGGSVENRARFIVEIFEAIAEHLPASRIGIRFSPYAAYNNSRPSDPEAIYGHLAAEMERLGAAYVHFADMNGWFGFPDLDKILDVLRPNYSGPIIANGGIAIDQGAELLATGRVQAISFGRGFFANPDLVARIAKGAPIAEAPGGGWYARGEADYTDFPTIDQLQPA</sequence>
<dbReference type="Proteomes" id="UP000221168">
    <property type="component" value="Unassembled WGS sequence"/>
</dbReference>
<dbReference type="InterPro" id="IPR045247">
    <property type="entry name" value="Oye-like"/>
</dbReference>
<reference evidence="5 6" key="1">
    <citation type="submission" date="2017-10" db="EMBL/GenBank/DDBJ databases">
        <title>Sedimentibacterium mangrovi gen. nov., sp. nov., a novel member of family Phyllobacteriacea isolated from mangrove sediment.</title>
        <authorList>
            <person name="Liao H."/>
            <person name="Tian Y."/>
        </authorList>
    </citation>
    <scope>NUCLEOTIDE SEQUENCE [LARGE SCALE GENOMIC DNA]</scope>
    <source>
        <strain evidence="5 6">X9-2-2</strain>
    </source>
</reference>
<comment type="similarity">
    <text evidence="2">Belongs to the NADH:flavin oxidoreductase/NADH oxidase family.</text>
</comment>
<feature type="domain" description="NADH:flavin oxidoreductase/NADH oxidase N-terminal" evidence="4">
    <location>
        <begin position="5"/>
        <end position="339"/>
    </location>
</feature>
<comment type="cofactor">
    <cofactor evidence="1">
        <name>FMN</name>
        <dbReference type="ChEBI" id="CHEBI:58210"/>
    </cofactor>
</comment>
<dbReference type="SUPFAM" id="SSF51395">
    <property type="entry name" value="FMN-linked oxidoreductases"/>
    <property type="match status" value="1"/>
</dbReference>
<evidence type="ECO:0000313" key="5">
    <source>
        <dbReference type="EMBL" id="PHP66792.1"/>
    </source>
</evidence>
<dbReference type="InterPro" id="IPR013785">
    <property type="entry name" value="Aldolase_TIM"/>
</dbReference>
<accession>A0A2G1QMR4</accession>
<keyword evidence="6" id="KW-1185">Reference proteome</keyword>
<dbReference type="GO" id="GO:0016628">
    <property type="term" value="F:oxidoreductase activity, acting on the CH-CH group of donors, NAD or NADP as acceptor"/>
    <property type="evidence" value="ECO:0007669"/>
    <property type="project" value="UniProtKB-ARBA"/>
</dbReference>
<evidence type="ECO:0000313" key="6">
    <source>
        <dbReference type="Proteomes" id="UP000221168"/>
    </source>
</evidence>
<evidence type="ECO:0000256" key="3">
    <source>
        <dbReference type="ARBA" id="ARBA00023002"/>
    </source>
</evidence>
<dbReference type="Gene3D" id="3.20.20.70">
    <property type="entry name" value="Aldolase class I"/>
    <property type="match status" value="1"/>
</dbReference>
<keyword evidence="3" id="KW-0560">Oxidoreductase</keyword>
<evidence type="ECO:0000256" key="1">
    <source>
        <dbReference type="ARBA" id="ARBA00001917"/>
    </source>
</evidence>
<name>A0A2G1QMR4_9HYPH</name>
<dbReference type="PANTHER" id="PTHR22893">
    <property type="entry name" value="NADH OXIDOREDUCTASE-RELATED"/>
    <property type="match status" value="1"/>
</dbReference>
<dbReference type="Pfam" id="PF00724">
    <property type="entry name" value="Oxidored_FMN"/>
    <property type="match status" value="1"/>
</dbReference>
<proteinExistence type="inferred from homology"/>
<dbReference type="FunFam" id="3.20.20.70:FF:000059">
    <property type="entry name" value="N-ethylmaleimide reductase, FMN-linked"/>
    <property type="match status" value="1"/>
</dbReference>
<gene>
    <name evidence="5" type="ORF">CSC94_11840</name>
</gene>
<dbReference type="AlphaFoldDB" id="A0A2G1QMR4"/>
<dbReference type="RefSeq" id="WP_099306558.1">
    <property type="nucleotide sequence ID" value="NZ_PDVP01000006.1"/>
</dbReference>
<dbReference type="PANTHER" id="PTHR22893:SF91">
    <property type="entry name" value="NADPH DEHYDROGENASE 2-RELATED"/>
    <property type="match status" value="1"/>
</dbReference>
<dbReference type="GO" id="GO:0005829">
    <property type="term" value="C:cytosol"/>
    <property type="evidence" value="ECO:0007669"/>
    <property type="project" value="UniProtKB-ARBA"/>
</dbReference>
<organism evidence="5 6">
    <name type="scientific">Zhengella mangrovi</name>
    <dbReference type="NCBI Taxonomy" id="1982044"/>
    <lineage>
        <taxon>Bacteria</taxon>
        <taxon>Pseudomonadati</taxon>
        <taxon>Pseudomonadota</taxon>
        <taxon>Alphaproteobacteria</taxon>
        <taxon>Hyphomicrobiales</taxon>
        <taxon>Notoacmeibacteraceae</taxon>
        <taxon>Zhengella</taxon>
    </lineage>
</organism>
<dbReference type="EMBL" id="PDVP01000006">
    <property type="protein sequence ID" value="PHP66792.1"/>
    <property type="molecule type" value="Genomic_DNA"/>
</dbReference>